<evidence type="ECO:0000313" key="2">
    <source>
        <dbReference type="Proteomes" id="UP000245697"/>
    </source>
</evidence>
<protein>
    <submittedName>
        <fullName evidence="1">Uncharacterized protein</fullName>
    </submittedName>
</protein>
<organism evidence="1 2">
    <name type="scientific">Actinoplanes xinjiangensis</name>
    <dbReference type="NCBI Taxonomy" id="512350"/>
    <lineage>
        <taxon>Bacteria</taxon>
        <taxon>Bacillati</taxon>
        <taxon>Actinomycetota</taxon>
        <taxon>Actinomycetes</taxon>
        <taxon>Micromonosporales</taxon>
        <taxon>Micromonosporaceae</taxon>
        <taxon>Actinoplanes</taxon>
    </lineage>
</organism>
<dbReference type="EMBL" id="QGGR01000032">
    <property type="protein sequence ID" value="PWK31703.1"/>
    <property type="molecule type" value="Genomic_DNA"/>
</dbReference>
<dbReference type="RefSeq" id="WP_239170599.1">
    <property type="nucleotide sequence ID" value="NZ_BONA01000088.1"/>
</dbReference>
<name>A0A316EMK9_9ACTN</name>
<dbReference type="Proteomes" id="UP000245697">
    <property type="component" value="Unassembled WGS sequence"/>
</dbReference>
<sequence>MGDVAGIEPTADSEDWWSLLGALDEPGRLGRAAGLEVPSSFDRAATQNRFDQLVKGLSKAFGCPLVGGHGPQQDAARFGVIRIPAEVTRTYDQQSGARLPLAVMLSNFGALTTCLPYRFGPAPDVGPTPPVHQEDYRRIEQVSAELQLRLVPEYILDAPYDGPNEWVFEPMEATWFRRFFDYL</sequence>
<dbReference type="AlphaFoldDB" id="A0A316EMK9"/>
<keyword evidence="2" id="KW-1185">Reference proteome</keyword>
<gene>
    <name evidence="1" type="ORF">BC793_13252</name>
</gene>
<evidence type="ECO:0000313" key="1">
    <source>
        <dbReference type="EMBL" id="PWK31703.1"/>
    </source>
</evidence>
<reference evidence="1 2" key="1">
    <citation type="submission" date="2018-05" db="EMBL/GenBank/DDBJ databases">
        <title>Genomic Encyclopedia of Archaeal and Bacterial Type Strains, Phase II (KMG-II): from individual species to whole genera.</title>
        <authorList>
            <person name="Goeker M."/>
        </authorList>
    </citation>
    <scope>NUCLEOTIDE SEQUENCE [LARGE SCALE GENOMIC DNA]</scope>
    <source>
        <strain evidence="1 2">DSM 45184</strain>
    </source>
</reference>
<comment type="caution">
    <text evidence="1">The sequence shown here is derived from an EMBL/GenBank/DDBJ whole genome shotgun (WGS) entry which is preliminary data.</text>
</comment>
<accession>A0A316EMK9</accession>
<proteinExistence type="predicted"/>